<protein>
    <submittedName>
        <fullName evidence="2">Uncharacterized protein</fullName>
    </submittedName>
</protein>
<feature type="region of interest" description="Disordered" evidence="1">
    <location>
        <begin position="137"/>
        <end position="160"/>
    </location>
</feature>
<gene>
    <name evidence="2" type="ORF">PRZ01_12905</name>
</gene>
<accession>A0ABT5KTE5</accession>
<evidence type="ECO:0000313" key="3">
    <source>
        <dbReference type="Proteomes" id="UP001219862"/>
    </source>
</evidence>
<comment type="caution">
    <text evidence="2">The sequence shown here is derived from an EMBL/GenBank/DDBJ whole genome shotgun (WGS) entry which is preliminary data.</text>
</comment>
<dbReference type="EMBL" id="JAQQXS010000011">
    <property type="protein sequence ID" value="MDC8786091.1"/>
    <property type="molecule type" value="Genomic_DNA"/>
</dbReference>
<keyword evidence="3" id="KW-1185">Reference proteome</keyword>
<name>A0ABT5KTE5_9BURK</name>
<proteinExistence type="predicted"/>
<dbReference type="Proteomes" id="UP001219862">
    <property type="component" value="Unassembled WGS sequence"/>
</dbReference>
<organism evidence="2 3">
    <name type="scientific">Roseateles koreensis</name>
    <dbReference type="NCBI Taxonomy" id="2987526"/>
    <lineage>
        <taxon>Bacteria</taxon>
        <taxon>Pseudomonadati</taxon>
        <taxon>Pseudomonadota</taxon>
        <taxon>Betaproteobacteria</taxon>
        <taxon>Burkholderiales</taxon>
        <taxon>Sphaerotilaceae</taxon>
        <taxon>Roseateles</taxon>
    </lineage>
</organism>
<evidence type="ECO:0000313" key="2">
    <source>
        <dbReference type="EMBL" id="MDC8786091.1"/>
    </source>
</evidence>
<sequence>MLLPVLQACKPGQAPNNPGNLGIPFKQGDKMKVALDVILVSYYTRAIFDVFMNGAWIGDGGVGKKLRSTPLSSYGINAGMTISLGHQTITWRLDGPEGMARNGETVQCENTPRLDSVPPGHQILIVYIYPDDTAELATSDGPVRDSTRGLSILEERNREH</sequence>
<dbReference type="RefSeq" id="WP_273597206.1">
    <property type="nucleotide sequence ID" value="NZ_JAQQXS010000011.1"/>
</dbReference>
<reference evidence="2 3" key="1">
    <citation type="submission" date="2022-10" db="EMBL/GenBank/DDBJ databases">
        <title>paucibacter sp. hw8 Genome sequencing.</title>
        <authorList>
            <person name="Park S."/>
        </authorList>
    </citation>
    <scope>NUCLEOTIDE SEQUENCE [LARGE SCALE GENOMIC DNA]</scope>
    <source>
        <strain evidence="3">hw8</strain>
    </source>
</reference>
<feature type="compositionally biased region" description="Basic and acidic residues" evidence="1">
    <location>
        <begin position="142"/>
        <end position="160"/>
    </location>
</feature>
<evidence type="ECO:0000256" key="1">
    <source>
        <dbReference type="SAM" id="MobiDB-lite"/>
    </source>
</evidence>